<protein>
    <submittedName>
        <fullName evidence="2">Uncharacterized protein</fullName>
    </submittedName>
</protein>
<evidence type="ECO:0000313" key="2">
    <source>
        <dbReference type="EMBL" id="CAG6748035.1"/>
    </source>
</evidence>
<name>A0A8D9EDS1_9HEMI</name>
<dbReference type="EMBL" id="HBUF01099846">
    <property type="protein sequence ID" value="CAG6637808.1"/>
    <property type="molecule type" value="Transcribed_RNA"/>
</dbReference>
<reference evidence="2" key="1">
    <citation type="submission" date="2021-05" db="EMBL/GenBank/DDBJ databases">
        <authorList>
            <person name="Alioto T."/>
            <person name="Alioto T."/>
            <person name="Gomez Garrido J."/>
        </authorList>
    </citation>
    <scope>NUCLEOTIDE SEQUENCE</scope>
</reference>
<accession>A0A8D9EDS1</accession>
<feature type="compositionally biased region" description="Polar residues" evidence="1">
    <location>
        <begin position="79"/>
        <end position="92"/>
    </location>
</feature>
<dbReference type="EMBL" id="HBUF01340280">
    <property type="protein sequence ID" value="CAG6702049.1"/>
    <property type="molecule type" value="Transcribed_RNA"/>
</dbReference>
<dbReference type="EMBL" id="HBUF01340279">
    <property type="protein sequence ID" value="CAG6702047.1"/>
    <property type="molecule type" value="Transcribed_RNA"/>
</dbReference>
<organism evidence="2">
    <name type="scientific">Cacopsylla melanoneura</name>
    <dbReference type="NCBI Taxonomy" id="428564"/>
    <lineage>
        <taxon>Eukaryota</taxon>
        <taxon>Metazoa</taxon>
        <taxon>Ecdysozoa</taxon>
        <taxon>Arthropoda</taxon>
        <taxon>Hexapoda</taxon>
        <taxon>Insecta</taxon>
        <taxon>Pterygota</taxon>
        <taxon>Neoptera</taxon>
        <taxon>Paraneoptera</taxon>
        <taxon>Hemiptera</taxon>
        <taxon>Sternorrhyncha</taxon>
        <taxon>Psylloidea</taxon>
        <taxon>Psyllidae</taxon>
        <taxon>Psyllinae</taxon>
        <taxon>Cacopsylla</taxon>
    </lineage>
</organism>
<sequence length="101" mass="10730">MGPRLETYDESCYVTHGTSIYESGPAFYGASVDESRSAFLGPSDNGAASRPRINGAPVHEPGPAINEPRPSVHWAAGASSRTNGTYPTSTTEHGPRWHGTE</sequence>
<dbReference type="EMBL" id="HBUF01340278">
    <property type="protein sequence ID" value="CAG6702045.1"/>
    <property type="molecule type" value="Transcribed_RNA"/>
</dbReference>
<evidence type="ECO:0000256" key="1">
    <source>
        <dbReference type="SAM" id="MobiDB-lite"/>
    </source>
</evidence>
<dbReference type="EMBL" id="HBUF01099847">
    <property type="protein sequence ID" value="CAG6637810.1"/>
    <property type="molecule type" value="Transcribed_RNA"/>
</dbReference>
<dbReference type="AlphaFoldDB" id="A0A8D9EDS1"/>
<dbReference type="EMBL" id="HBUF01516908">
    <property type="protein sequence ID" value="CAG6748038.1"/>
    <property type="molecule type" value="Transcribed_RNA"/>
</dbReference>
<dbReference type="EMBL" id="HBUF01516906">
    <property type="protein sequence ID" value="CAG6748035.1"/>
    <property type="molecule type" value="Transcribed_RNA"/>
</dbReference>
<proteinExistence type="predicted"/>
<feature type="region of interest" description="Disordered" evidence="1">
    <location>
        <begin position="39"/>
        <end position="101"/>
    </location>
</feature>